<dbReference type="FunFam" id="1.20.5.320:FF:000001">
    <property type="entry name" value="6-phosphogluconate dehydrogenase, decarboxylating"/>
    <property type="match status" value="1"/>
</dbReference>
<dbReference type="InterPro" id="IPR006114">
    <property type="entry name" value="6PGDH_C"/>
</dbReference>
<dbReference type="Pfam" id="PF00393">
    <property type="entry name" value="6PGD"/>
    <property type="match status" value="1"/>
</dbReference>
<dbReference type="Gene3D" id="1.10.1040.10">
    <property type="entry name" value="N-(1-d-carboxylethyl)-l-norvaline Dehydrogenase, domain 2"/>
    <property type="match status" value="1"/>
</dbReference>
<dbReference type="InterPro" id="IPR006183">
    <property type="entry name" value="Pgluconate_DH"/>
</dbReference>
<dbReference type="Proteomes" id="UP000247790">
    <property type="component" value="Unassembled WGS sequence"/>
</dbReference>
<dbReference type="InterPro" id="IPR008927">
    <property type="entry name" value="6-PGluconate_DH-like_C_sf"/>
</dbReference>
<organism evidence="5 6">
    <name type="scientific">Paenibacillus barcinonensis</name>
    <dbReference type="NCBI Taxonomy" id="198119"/>
    <lineage>
        <taxon>Bacteria</taxon>
        <taxon>Bacillati</taxon>
        <taxon>Bacillota</taxon>
        <taxon>Bacilli</taxon>
        <taxon>Bacillales</taxon>
        <taxon>Paenibacillaceae</taxon>
        <taxon>Paenibacillus</taxon>
    </lineage>
</organism>
<feature type="domain" description="6-phosphogluconate dehydrogenase C-terminal" evidence="4">
    <location>
        <begin position="1"/>
        <end position="75"/>
    </location>
</feature>
<reference evidence="5 6" key="1">
    <citation type="submission" date="2018-06" db="EMBL/GenBank/DDBJ databases">
        <title>Genomic Encyclopedia of Type Strains, Phase III (KMG-III): the genomes of soil and plant-associated and newly described type strains.</title>
        <authorList>
            <person name="Whitman W."/>
        </authorList>
    </citation>
    <scope>NUCLEOTIDE SEQUENCE [LARGE SCALE GENOMIC DNA]</scope>
    <source>
        <strain evidence="5 6">CECT 7022</strain>
    </source>
</reference>
<evidence type="ECO:0000256" key="2">
    <source>
        <dbReference type="ARBA" id="ARBA00023002"/>
    </source>
</evidence>
<dbReference type="SMART" id="SM01350">
    <property type="entry name" value="6PGD"/>
    <property type="match status" value="1"/>
</dbReference>
<name>A0A2V4VB40_PAEBA</name>
<dbReference type="InterPro" id="IPR013328">
    <property type="entry name" value="6PGD_dom2"/>
</dbReference>
<dbReference type="SUPFAM" id="SSF48179">
    <property type="entry name" value="6-phosphogluconate dehydrogenase C-terminal domain-like"/>
    <property type="match status" value="1"/>
</dbReference>
<comment type="caution">
    <text evidence="5">The sequence shown here is derived from an EMBL/GenBank/DDBJ whole genome shotgun (WGS) entry which is preliminary data.</text>
</comment>
<keyword evidence="2" id="KW-0560">Oxidoreductase</keyword>
<dbReference type="GO" id="GO:0004616">
    <property type="term" value="F:phosphogluconate dehydrogenase (decarboxylating) activity"/>
    <property type="evidence" value="ECO:0007669"/>
    <property type="project" value="InterPro"/>
</dbReference>
<dbReference type="AlphaFoldDB" id="A0A2V4VB40"/>
<evidence type="ECO:0000259" key="4">
    <source>
        <dbReference type="SMART" id="SM01350"/>
    </source>
</evidence>
<proteinExistence type="inferred from homology"/>
<evidence type="ECO:0000256" key="3">
    <source>
        <dbReference type="ARBA" id="ARBA00023064"/>
    </source>
</evidence>
<dbReference type="PANTHER" id="PTHR11811">
    <property type="entry name" value="6-PHOSPHOGLUCONATE DEHYDROGENASE"/>
    <property type="match status" value="1"/>
</dbReference>
<evidence type="ECO:0000256" key="1">
    <source>
        <dbReference type="ARBA" id="ARBA00008419"/>
    </source>
</evidence>
<protein>
    <submittedName>
        <fullName evidence="5">6-phosphogluconate dehydrogenase-like protein</fullName>
    </submittedName>
</protein>
<gene>
    <name evidence="5" type="ORF">DFQ00_1291</name>
</gene>
<comment type="similarity">
    <text evidence="1">Belongs to the 6-phosphogluconate dehydrogenase family.</text>
</comment>
<evidence type="ECO:0000313" key="5">
    <source>
        <dbReference type="EMBL" id="PYE43241.1"/>
    </source>
</evidence>
<evidence type="ECO:0000313" key="6">
    <source>
        <dbReference type="Proteomes" id="UP000247790"/>
    </source>
</evidence>
<dbReference type="EMBL" id="QJSW01000029">
    <property type="protein sequence ID" value="PYE43241.1"/>
    <property type="molecule type" value="Genomic_DNA"/>
</dbReference>
<dbReference type="Gene3D" id="1.20.5.320">
    <property type="entry name" value="6-Phosphogluconate Dehydrogenase, domain 3"/>
    <property type="match status" value="1"/>
</dbReference>
<sequence>FQNIVESYQDAWREVVAAAVKQGIPVPGFSSALSYYDSYRTERLPANLLQAQRDYFGAHTFQRVDKEGSFHFQWMDSNE</sequence>
<accession>A0A2V4VB40</accession>
<keyword evidence="3" id="KW-0311">Gluconate utilization</keyword>
<feature type="non-terminal residue" evidence="5">
    <location>
        <position position="1"/>
    </location>
</feature>
<dbReference type="GO" id="GO:0019521">
    <property type="term" value="P:D-gluconate metabolic process"/>
    <property type="evidence" value="ECO:0007669"/>
    <property type="project" value="UniProtKB-KW"/>
</dbReference>
<dbReference type="GO" id="GO:0006098">
    <property type="term" value="P:pentose-phosphate shunt"/>
    <property type="evidence" value="ECO:0007669"/>
    <property type="project" value="InterPro"/>
</dbReference>